<dbReference type="AlphaFoldDB" id="A0A5C6D764"/>
<gene>
    <name evidence="6" type="ORF">Poly41_61030</name>
</gene>
<evidence type="ECO:0000256" key="1">
    <source>
        <dbReference type="ARBA" id="ARBA00022737"/>
    </source>
</evidence>
<evidence type="ECO:0000313" key="7">
    <source>
        <dbReference type="Proteomes" id="UP000319143"/>
    </source>
</evidence>
<dbReference type="Gene3D" id="1.25.40.10">
    <property type="entry name" value="Tetratricopeptide repeat domain"/>
    <property type="match status" value="3"/>
</dbReference>
<dbReference type="InterPro" id="IPR039568">
    <property type="entry name" value="Peptidase_MA-like_dom"/>
</dbReference>
<feature type="region of interest" description="Disordered" evidence="3">
    <location>
        <begin position="834"/>
        <end position="854"/>
    </location>
</feature>
<feature type="signal peptide" evidence="4">
    <location>
        <begin position="1"/>
        <end position="19"/>
    </location>
</feature>
<reference evidence="6 7" key="1">
    <citation type="submission" date="2019-02" db="EMBL/GenBank/DDBJ databases">
        <title>Deep-cultivation of Planctomycetes and their phenomic and genomic characterization uncovers novel biology.</title>
        <authorList>
            <person name="Wiegand S."/>
            <person name="Jogler M."/>
            <person name="Boedeker C."/>
            <person name="Pinto D."/>
            <person name="Vollmers J."/>
            <person name="Rivas-Marin E."/>
            <person name="Kohn T."/>
            <person name="Peeters S.H."/>
            <person name="Heuer A."/>
            <person name="Rast P."/>
            <person name="Oberbeckmann S."/>
            <person name="Bunk B."/>
            <person name="Jeske O."/>
            <person name="Meyerdierks A."/>
            <person name="Storesund J.E."/>
            <person name="Kallscheuer N."/>
            <person name="Luecker S."/>
            <person name="Lage O.M."/>
            <person name="Pohl T."/>
            <person name="Merkel B.J."/>
            <person name="Hornburger P."/>
            <person name="Mueller R.-W."/>
            <person name="Bruemmer F."/>
            <person name="Labrenz M."/>
            <person name="Spormann A.M."/>
            <person name="Op Den Camp H."/>
            <person name="Overmann J."/>
            <person name="Amann R."/>
            <person name="Jetten M.S.M."/>
            <person name="Mascher T."/>
            <person name="Medema M.H."/>
            <person name="Devos D.P."/>
            <person name="Kaster A.-K."/>
            <person name="Ovreas L."/>
            <person name="Rohde M."/>
            <person name="Galperin M.Y."/>
            <person name="Jogler C."/>
        </authorList>
    </citation>
    <scope>NUCLEOTIDE SEQUENCE [LARGE SCALE GENOMIC DNA]</scope>
    <source>
        <strain evidence="6 7">Poly41</strain>
    </source>
</reference>
<dbReference type="Pfam" id="PF13485">
    <property type="entry name" value="Peptidase_MA_2"/>
    <property type="match status" value="1"/>
</dbReference>
<protein>
    <submittedName>
        <fullName evidence="6">Tetratricopeptide repeat protein</fullName>
    </submittedName>
</protein>
<feature type="domain" description="Peptidase MA-like" evidence="5">
    <location>
        <begin position="477"/>
        <end position="595"/>
    </location>
</feature>
<dbReference type="Pfam" id="PF14559">
    <property type="entry name" value="TPR_19"/>
    <property type="match status" value="1"/>
</dbReference>
<evidence type="ECO:0000256" key="3">
    <source>
        <dbReference type="SAM" id="MobiDB-lite"/>
    </source>
</evidence>
<name>A0A5C6D764_9BACT</name>
<comment type="caution">
    <text evidence="6">The sequence shown here is derived from an EMBL/GenBank/DDBJ whole genome shotgun (WGS) entry which is preliminary data.</text>
</comment>
<dbReference type="EMBL" id="SJPV01000016">
    <property type="protein sequence ID" value="TWU31547.1"/>
    <property type="molecule type" value="Genomic_DNA"/>
</dbReference>
<proteinExistence type="predicted"/>
<keyword evidence="2" id="KW-0802">TPR repeat</keyword>
<dbReference type="InterPro" id="IPR019734">
    <property type="entry name" value="TPR_rpt"/>
</dbReference>
<keyword evidence="1" id="KW-0677">Repeat</keyword>
<evidence type="ECO:0000313" key="6">
    <source>
        <dbReference type="EMBL" id="TWU31547.1"/>
    </source>
</evidence>
<evidence type="ECO:0000259" key="5">
    <source>
        <dbReference type="Pfam" id="PF13485"/>
    </source>
</evidence>
<accession>A0A5C6D764</accession>
<dbReference type="InterPro" id="IPR051012">
    <property type="entry name" value="CellSynth/LPSAsmb/PSIAsmb"/>
</dbReference>
<sequence precursor="true">MAWPLLLIALGSINGLLFASDLDTAEQLFREGKYTESEVASAAQVELGIWNERWTRVLMRCQLVQGKYAEALAVYENAVKRYPTSVTLRMMGIDALRHSGGTPEQIELENARTFQLLQSSTLRYASRDNLIAAGRYFTAQGEDARDILELFYDRVRDSDPNYLEAYIATAELALEKGDFKVAGDTLQAAERVDASDPRTAYLLARSFESSDSSIADASLKRALSINPNHVPSLLFQAESAIDREQYEAAERSISAVLKINAKQPEAWALRAVIAHLRGEYDQEKELRSKALETWNRNPQVDSLIGVKLSQKYRFAEGAEYQRRALTMDPGYLPAQFQLAQDLLRLGENDIGWQMASGVAESDPYNVVAHNLTTLKDRLNGFSVLETEDMIVRMDPDEARIYGGAVMELLREARSVLCQKYEIQPDAPIAVEIFPEQNDFAIRTFGLPGGDGYLGVCFGRVITANSPASQGERPSNWKSVLWHEFCHVVTLEKTKNRMPRWLSEGISVYEERAHDASWGESMTPTYRKMMLGDELTPVSQLSGAFLSPKSPMHLQFAYYESSLVVEFIIEKYGIEALRKILVDLGDGMDIKDALGRNVGSTAKLDSEFAEHAKTLANAFGAKADWSRDGFPERPSQQQLTDWLKTHPHNYWALTTAAEMAIAAKQYELAADYLKQLDELGTFTGEQNGPLERLSIVYRQLGQVDAERNTLSRIINHSSDALPSLNRLIELSKASKDWKQVANYSDQVLAIQPLLPGGHQSLAEAAEQLDQPARAINPLTALTYMQPVDPAGLHYRLAKALADSDQSDQAKHHVLIALDEAPRYRDAHQLLLQLVHPDETPSEPLSAGMATDKDTQ</sequence>
<organism evidence="6 7">
    <name type="scientific">Novipirellula artificiosorum</name>
    <dbReference type="NCBI Taxonomy" id="2528016"/>
    <lineage>
        <taxon>Bacteria</taxon>
        <taxon>Pseudomonadati</taxon>
        <taxon>Planctomycetota</taxon>
        <taxon>Planctomycetia</taxon>
        <taxon>Pirellulales</taxon>
        <taxon>Pirellulaceae</taxon>
        <taxon>Novipirellula</taxon>
    </lineage>
</organism>
<dbReference type="PANTHER" id="PTHR45586">
    <property type="entry name" value="TPR REPEAT-CONTAINING PROTEIN PA4667"/>
    <property type="match status" value="1"/>
</dbReference>
<keyword evidence="7" id="KW-1185">Reference proteome</keyword>
<feature type="chain" id="PRO_5023120020" evidence="4">
    <location>
        <begin position="20"/>
        <end position="854"/>
    </location>
</feature>
<keyword evidence="4" id="KW-0732">Signal</keyword>
<dbReference type="InterPro" id="IPR011990">
    <property type="entry name" value="TPR-like_helical_dom_sf"/>
</dbReference>
<dbReference type="SUPFAM" id="SSF48452">
    <property type="entry name" value="TPR-like"/>
    <property type="match status" value="3"/>
</dbReference>
<dbReference type="PANTHER" id="PTHR45586:SF1">
    <property type="entry name" value="LIPOPOLYSACCHARIDE ASSEMBLY PROTEIN B"/>
    <property type="match status" value="1"/>
</dbReference>
<dbReference type="Pfam" id="PF13432">
    <property type="entry name" value="TPR_16"/>
    <property type="match status" value="1"/>
</dbReference>
<evidence type="ECO:0000256" key="4">
    <source>
        <dbReference type="SAM" id="SignalP"/>
    </source>
</evidence>
<evidence type="ECO:0000256" key="2">
    <source>
        <dbReference type="ARBA" id="ARBA00022803"/>
    </source>
</evidence>
<dbReference type="SMART" id="SM00028">
    <property type="entry name" value="TPR"/>
    <property type="match status" value="6"/>
</dbReference>
<dbReference type="OrthoDB" id="9787613at2"/>
<dbReference type="Proteomes" id="UP000319143">
    <property type="component" value="Unassembled WGS sequence"/>
</dbReference>